<evidence type="ECO:0000259" key="10">
    <source>
        <dbReference type="PROSITE" id="PS50157"/>
    </source>
</evidence>
<dbReference type="SUPFAM" id="SSF57716">
    <property type="entry name" value="Glucocorticoid receptor-like (DNA-binding domain)"/>
    <property type="match status" value="2"/>
</dbReference>
<dbReference type="InterPro" id="IPR038441">
    <property type="entry name" value="THAP_Znf_sf"/>
</dbReference>
<keyword evidence="3 6" id="KW-0863">Zinc-finger</keyword>
<feature type="domain" description="ZAD" evidence="12">
    <location>
        <begin position="112"/>
        <end position="197"/>
    </location>
</feature>
<evidence type="ECO:0000256" key="8">
    <source>
        <dbReference type="PROSITE-ProRule" id="PRU01263"/>
    </source>
</evidence>
<dbReference type="SMART" id="SM00868">
    <property type="entry name" value="zf-AD"/>
    <property type="match status" value="1"/>
</dbReference>
<dbReference type="Pfam" id="PF05485">
    <property type="entry name" value="THAP"/>
    <property type="match status" value="1"/>
</dbReference>
<feature type="domain" description="C2H2-type" evidence="10">
    <location>
        <begin position="463"/>
        <end position="491"/>
    </location>
</feature>
<dbReference type="PANTHER" id="PTHR24408:SF58">
    <property type="entry name" value="TRANSCRIPTION FACTOR (TFIIIA), PUTATIVE (AFU_ORTHOLOGUE AFUA_1G05150)-RELATED"/>
    <property type="match status" value="1"/>
</dbReference>
<dbReference type="SMART" id="SM00355">
    <property type="entry name" value="ZnF_C2H2"/>
    <property type="match status" value="3"/>
</dbReference>
<dbReference type="InterPro" id="IPR036236">
    <property type="entry name" value="Znf_C2H2_sf"/>
</dbReference>
<evidence type="ECO:0000256" key="2">
    <source>
        <dbReference type="ARBA" id="ARBA00022737"/>
    </source>
</evidence>
<feature type="binding site" evidence="8">
    <location>
        <position position="173"/>
    </location>
    <ligand>
        <name>Zn(2+)</name>
        <dbReference type="ChEBI" id="CHEBI:29105"/>
    </ligand>
</feature>
<evidence type="ECO:0000256" key="1">
    <source>
        <dbReference type="ARBA" id="ARBA00022723"/>
    </source>
</evidence>
<dbReference type="Gene3D" id="3.40.1800.20">
    <property type="match status" value="1"/>
</dbReference>
<evidence type="ECO:0000313" key="13">
    <source>
        <dbReference type="EMBL" id="JAT80193.1"/>
    </source>
</evidence>
<evidence type="ECO:0000256" key="5">
    <source>
        <dbReference type="ARBA" id="ARBA00023125"/>
    </source>
</evidence>
<feature type="domain" description="C2H2-type" evidence="10">
    <location>
        <begin position="383"/>
        <end position="405"/>
    </location>
</feature>
<evidence type="ECO:0000256" key="6">
    <source>
        <dbReference type="PROSITE-ProRule" id="PRU00042"/>
    </source>
</evidence>
<organism evidence="13">
    <name type="scientific">Pectinophora gossypiella</name>
    <name type="common">Cotton pink bollworm</name>
    <name type="synonym">Depressaria gossypiella</name>
    <dbReference type="NCBI Taxonomy" id="13191"/>
    <lineage>
        <taxon>Eukaryota</taxon>
        <taxon>Metazoa</taxon>
        <taxon>Ecdysozoa</taxon>
        <taxon>Arthropoda</taxon>
        <taxon>Hexapoda</taxon>
        <taxon>Insecta</taxon>
        <taxon>Pterygota</taxon>
        <taxon>Neoptera</taxon>
        <taxon>Endopterygota</taxon>
        <taxon>Lepidoptera</taxon>
        <taxon>Glossata</taxon>
        <taxon>Ditrysia</taxon>
        <taxon>Gelechioidea</taxon>
        <taxon>Gelechiidae</taxon>
        <taxon>Apatetrinae</taxon>
        <taxon>Pectinophora</taxon>
    </lineage>
</organism>
<feature type="domain" description="THAP-type" evidence="11">
    <location>
        <begin position="1"/>
        <end position="80"/>
    </location>
</feature>
<evidence type="ECO:0000256" key="7">
    <source>
        <dbReference type="PROSITE-ProRule" id="PRU00309"/>
    </source>
</evidence>
<feature type="binding site" evidence="8">
    <location>
        <position position="117"/>
    </location>
    <ligand>
        <name>Zn(2+)</name>
        <dbReference type="ChEBI" id="CHEBI:29105"/>
    </ligand>
</feature>
<feature type="binding site" evidence="8">
    <location>
        <position position="114"/>
    </location>
    <ligand>
        <name>Zn(2+)</name>
        <dbReference type="ChEBI" id="CHEBI:29105"/>
    </ligand>
</feature>
<dbReference type="PROSITE" id="PS50157">
    <property type="entry name" value="ZINC_FINGER_C2H2_2"/>
    <property type="match status" value="2"/>
</dbReference>
<name>A0A1E1VZP2_PECGO</name>
<proteinExistence type="predicted"/>
<evidence type="ECO:0000256" key="4">
    <source>
        <dbReference type="ARBA" id="ARBA00022833"/>
    </source>
</evidence>
<feature type="region of interest" description="Disordered" evidence="9">
    <location>
        <begin position="195"/>
        <end position="215"/>
    </location>
</feature>
<dbReference type="GO" id="GO:0008270">
    <property type="term" value="F:zinc ion binding"/>
    <property type="evidence" value="ECO:0007669"/>
    <property type="project" value="UniProtKB-UniRule"/>
</dbReference>
<sequence>MPACCAVPLCSDKQGGHKFPRDKERCAKWLKAIRRVNFKPSQHARVCKKHFTEEDYTLPRESYRENPIPMLKKTAVPTRFAWNNYQGVTMKSPKSKAPDKQHKTENNPEVQYHCRVCLIEIRSCPTDMFVPWLHSSFSSTLGEDVTIATHISNIANIEIPEIDGWPKYICTECLNKLSVCLTFINDVRHSEQMLKNKQMDKETDNEEQSNEVTDKTWPKPIQLDKNVSVEIMPFDIEIKQEVISDEELEGKGSDDNRQDCEMLLDIKVEPEEITEQTLPIQVTVNGTISQDQFSSLNGCEDNEKEEWLSSISVKEEPISEDELIPSDMPLECLLCAKTFHTVAGLKAHVITQHSYKTVKRKAENSHTPETKRRSLAEAEKKYFICGICRRNFLTSTDLRVHETCHNKFCCFACNSKFDTFREVTDHRNRCKVKAKAVKPKTLRDAIRERAKTGIEVTSENKKPQCKTCGISFRDALYLRLHNAEQHPNEDATEETISRTEDKNKEDLEVKITIEKCKEDDSKYSKIETELESIFEYAVEKEDSKGSELNDSVYLESREQLEETLGDNGSGIAVEVTDLSVEKLIETNDSQERLSDQSQEDCEQNETGTIELSNSQIDEPQTSMDKIDINILDANVVVEESNIEENTNPSDLQVNTNVDKDESIGQIEIEISRMEDNIMEQAANSQEIAKTDLIECIEQNQEARK</sequence>
<dbReference type="EMBL" id="GDQN01010861">
    <property type="protein sequence ID" value="JAT80193.1"/>
    <property type="molecule type" value="Transcribed_RNA"/>
</dbReference>
<keyword evidence="5 7" id="KW-0238">DNA-binding</keyword>
<dbReference type="SMART" id="SM00980">
    <property type="entry name" value="THAP"/>
    <property type="match status" value="1"/>
</dbReference>
<dbReference type="PROSITE" id="PS50950">
    <property type="entry name" value="ZF_THAP"/>
    <property type="match status" value="1"/>
</dbReference>
<dbReference type="GO" id="GO:0005634">
    <property type="term" value="C:nucleus"/>
    <property type="evidence" value="ECO:0007669"/>
    <property type="project" value="InterPro"/>
</dbReference>
<dbReference type="InterPro" id="IPR006612">
    <property type="entry name" value="THAP_Znf"/>
</dbReference>
<dbReference type="Pfam" id="PF07776">
    <property type="entry name" value="zf-AD"/>
    <property type="match status" value="1"/>
</dbReference>
<evidence type="ECO:0000259" key="12">
    <source>
        <dbReference type="PROSITE" id="PS51915"/>
    </source>
</evidence>
<feature type="region of interest" description="Disordered" evidence="9">
    <location>
        <begin position="588"/>
        <end position="607"/>
    </location>
</feature>
<dbReference type="GO" id="GO:0000981">
    <property type="term" value="F:DNA-binding transcription factor activity, RNA polymerase II-specific"/>
    <property type="evidence" value="ECO:0007669"/>
    <property type="project" value="TreeGrafter"/>
</dbReference>
<dbReference type="SUPFAM" id="SSF57667">
    <property type="entry name" value="beta-beta-alpha zinc fingers"/>
    <property type="match status" value="1"/>
</dbReference>
<evidence type="ECO:0008006" key="14">
    <source>
        <dbReference type="Google" id="ProtNLM"/>
    </source>
</evidence>
<feature type="binding site" evidence="8">
    <location>
        <position position="170"/>
    </location>
    <ligand>
        <name>Zn(2+)</name>
        <dbReference type="ChEBI" id="CHEBI:29105"/>
    </ligand>
</feature>
<evidence type="ECO:0000256" key="3">
    <source>
        <dbReference type="ARBA" id="ARBA00022771"/>
    </source>
</evidence>
<dbReference type="SMART" id="SM00692">
    <property type="entry name" value="DM3"/>
    <property type="match status" value="1"/>
</dbReference>
<reference evidence="13" key="1">
    <citation type="submission" date="2015-09" db="EMBL/GenBank/DDBJ databases">
        <title>De novo assembly of Pectinophora gossypiella (Pink Bollworm) gut transcriptome.</title>
        <authorList>
            <person name="Tassone E.E."/>
        </authorList>
    </citation>
    <scope>NUCLEOTIDE SEQUENCE</scope>
</reference>
<evidence type="ECO:0000259" key="11">
    <source>
        <dbReference type="PROSITE" id="PS50950"/>
    </source>
</evidence>
<dbReference type="Gene3D" id="6.20.210.20">
    <property type="entry name" value="THAP domain"/>
    <property type="match status" value="1"/>
</dbReference>
<dbReference type="InterPro" id="IPR013087">
    <property type="entry name" value="Znf_C2H2_type"/>
</dbReference>
<gene>
    <name evidence="13" type="ORF">g.14959</name>
</gene>
<protein>
    <recommendedName>
        <fullName evidence="14">THAP-type domain-containing protein</fullName>
    </recommendedName>
</protein>
<dbReference type="AlphaFoldDB" id="A0A1E1VZP2"/>
<evidence type="ECO:0000256" key="9">
    <source>
        <dbReference type="SAM" id="MobiDB-lite"/>
    </source>
</evidence>
<keyword evidence="1 8" id="KW-0479">Metal-binding</keyword>
<dbReference type="PROSITE" id="PS00028">
    <property type="entry name" value="ZINC_FINGER_C2H2_1"/>
    <property type="match status" value="3"/>
</dbReference>
<dbReference type="OrthoDB" id="7471835at2759"/>
<dbReference type="InterPro" id="IPR012934">
    <property type="entry name" value="Znf_AD"/>
</dbReference>
<dbReference type="PANTHER" id="PTHR24408">
    <property type="entry name" value="ZINC FINGER PROTEIN"/>
    <property type="match status" value="1"/>
</dbReference>
<keyword evidence="4 8" id="KW-0862">Zinc</keyword>
<dbReference type="PROSITE" id="PS51915">
    <property type="entry name" value="ZAD"/>
    <property type="match status" value="1"/>
</dbReference>
<dbReference type="GO" id="GO:0043565">
    <property type="term" value="F:sequence-specific DNA binding"/>
    <property type="evidence" value="ECO:0007669"/>
    <property type="project" value="TreeGrafter"/>
</dbReference>
<keyword evidence="2" id="KW-0677">Repeat</keyword>
<accession>A0A1E1VZP2</accession>